<accession>A0A2U2C1H7</accession>
<dbReference type="Proteomes" id="UP000245014">
    <property type="component" value="Unassembled WGS sequence"/>
</dbReference>
<dbReference type="AlphaFoldDB" id="A0A2U2C1H7"/>
<proteinExistence type="predicted"/>
<reference evidence="2 3" key="1">
    <citation type="submission" date="2018-05" db="EMBL/GenBank/DDBJ databases">
        <title>Antimicrobial susceptibility testing and genomic analysis of Arcobacter skirrowii strains and one Arcobacter butzleri isolated from German poultry farms.</title>
        <authorList>
            <person name="Haenel I."/>
            <person name="Hotzel H."/>
            <person name="Tomaso H."/>
            <person name="Busch A."/>
        </authorList>
    </citation>
    <scope>NUCLEOTIDE SEQUENCE [LARGE SCALE GENOMIC DNA]</scope>
    <source>
        <strain evidence="3">v</strain>
    </source>
</reference>
<dbReference type="STRING" id="28200.GCA_001572935_01112"/>
<evidence type="ECO:0000256" key="1">
    <source>
        <dbReference type="SAM" id="Phobius"/>
    </source>
</evidence>
<dbReference type="EMBL" id="QEYI01000002">
    <property type="protein sequence ID" value="PWE22183.1"/>
    <property type="molecule type" value="Genomic_DNA"/>
</dbReference>
<gene>
    <name evidence="2" type="ORF">DF188_03470</name>
</gene>
<feature type="transmembrane region" description="Helical" evidence="1">
    <location>
        <begin position="37"/>
        <end position="54"/>
    </location>
</feature>
<evidence type="ECO:0000313" key="2">
    <source>
        <dbReference type="EMBL" id="PWE22183.1"/>
    </source>
</evidence>
<keyword evidence="1" id="KW-1133">Transmembrane helix</keyword>
<evidence type="ECO:0000313" key="3">
    <source>
        <dbReference type="Proteomes" id="UP000245014"/>
    </source>
</evidence>
<name>A0A2U2C1H7_9BACT</name>
<protein>
    <recommendedName>
        <fullName evidence="4">Tetratricopeptide repeat-like domain-containing protein</fullName>
    </recommendedName>
</protein>
<dbReference type="RefSeq" id="WP_066161932.1">
    <property type="nucleotide sequence ID" value="NZ_JAODBW010000002.1"/>
</dbReference>
<comment type="caution">
    <text evidence="2">The sequence shown here is derived from an EMBL/GenBank/DDBJ whole genome shotgun (WGS) entry which is preliminary data.</text>
</comment>
<evidence type="ECO:0008006" key="4">
    <source>
        <dbReference type="Google" id="ProtNLM"/>
    </source>
</evidence>
<keyword evidence="1" id="KW-0812">Transmembrane</keyword>
<sequence length="192" mass="22563">MSIKDDVNYLKNELNNEEKLLENFVKLERFFKKYKKIIYVLILLAIITPIAIFTKNKIDESNLYKANIALNNYLEQGDESSLEYLKNKNQSLYEVALFLTAKKELSEINISSKYLKELLEYQIAAKEMNFDKLDALRKNDDFLIKDYAILHEAIILVNQEEYEKAKAILEEINQDSKVYELAILLKHNLVTK</sequence>
<keyword evidence="1" id="KW-0472">Membrane</keyword>
<organism evidence="2 3">
    <name type="scientific">Aliarcobacter skirrowii</name>
    <dbReference type="NCBI Taxonomy" id="28200"/>
    <lineage>
        <taxon>Bacteria</taxon>
        <taxon>Pseudomonadati</taxon>
        <taxon>Campylobacterota</taxon>
        <taxon>Epsilonproteobacteria</taxon>
        <taxon>Campylobacterales</taxon>
        <taxon>Arcobacteraceae</taxon>
        <taxon>Aliarcobacter</taxon>
    </lineage>
</organism>